<dbReference type="GO" id="GO:0070573">
    <property type="term" value="F:metallodipeptidase activity"/>
    <property type="evidence" value="ECO:0007669"/>
    <property type="project" value="TreeGrafter"/>
</dbReference>
<dbReference type="Pfam" id="PF01546">
    <property type="entry name" value="Peptidase_M20"/>
    <property type="match status" value="1"/>
</dbReference>
<dbReference type="PRINTS" id="PR00934">
    <property type="entry name" value="XHISDIPTASE"/>
</dbReference>
<dbReference type="InterPro" id="IPR011650">
    <property type="entry name" value="Peptidase_M20_dimer"/>
</dbReference>
<dbReference type="EMBL" id="JAWXXX010000001">
    <property type="protein sequence ID" value="MDX5895226.1"/>
    <property type="molecule type" value="Genomic_DNA"/>
</dbReference>
<accession>A0A023X6V5</accession>
<keyword evidence="3" id="KW-0645">Protease</keyword>
<feature type="domain" description="Peptidase M20 dimerisation" evidence="1">
    <location>
        <begin position="212"/>
        <end position="293"/>
    </location>
</feature>
<dbReference type="NCBIfam" id="TIGR01893">
    <property type="entry name" value="aa-his-dipept"/>
    <property type="match status" value="1"/>
</dbReference>
<reference evidence="2 4" key="1">
    <citation type="submission" date="2014-03" db="EMBL/GenBank/DDBJ databases">
        <title>Complete genome sequence of the Radio-Resistant Rubrobacter radiotolerans RSPS-4.</title>
        <authorList>
            <person name="Egas C.C."/>
            <person name="Barroso C.C."/>
            <person name="Froufe H.J.C."/>
            <person name="Pacheco J.J."/>
            <person name="Albuquerque L.L."/>
            <person name="da Costa M.M.S."/>
        </authorList>
    </citation>
    <scope>NUCLEOTIDE SEQUENCE [LARGE SCALE GENOMIC DNA]</scope>
    <source>
        <strain evidence="2 4">RSPS-4</strain>
    </source>
</reference>
<evidence type="ECO:0000313" key="3">
    <source>
        <dbReference type="EMBL" id="MDX5895226.1"/>
    </source>
</evidence>
<evidence type="ECO:0000259" key="1">
    <source>
        <dbReference type="Pfam" id="PF07687"/>
    </source>
</evidence>
<dbReference type="PATRIC" id="fig|42256.3.peg.2514"/>
<dbReference type="KEGG" id="rrd:RradSPS_2467"/>
<dbReference type="InterPro" id="IPR001160">
    <property type="entry name" value="Peptidase_M20C"/>
</dbReference>
<dbReference type="SUPFAM" id="SSF53187">
    <property type="entry name" value="Zn-dependent exopeptidases"/>
    <property type="match status" value="1"/>
</dbReference>
<keyword evidence="3" id="KW-0224">Dipeptidase</keyword>
<gene>
    <name evidence="3" type="primary">pepD</name>
    <name evidence="2" type="ORF">RradSPS_2467</name>
    <name evidence="3" type="ORF">SIL72_14455</name>
</gene>
<dbReference type="Pfam" id="PF07687">
    <property type="entry name" value="M20_dimer"/>
    <property type="match status" value="1"/>
</dbReference>
<dbReference type="eggNOG" id="COG2195">
    <property type="taxonomic scope" value="Bacteria"/>
</dbReference>
<protein>
    <submittedName>
        <fullName evidence="2">Aa-his-dipept: Xaa-His dipeptidase</fullName>
    </submittedName>
    <submittedName>
        <fullName evidence="3">Beta-Ala-His dipeptidase</fullName>
        <ecNumber evidence="3">3.4.13.20</ecNumber>
    </submittedName>
</protein>
<dbReference type="OrthoDB" id="9773892at2"/>
<dbReference type="InterPro" id="IPR002933">
    <property type="entry name" value="Peptidase_M20"/>
</dbReference>
<dbReference type="PANTHER" id="PTHR43501:SF1">
    <property type="entry name" value="CYTOSOL NON-SPECIFIC DIPEPTIDASE"/>
    <property type="match status" value="1"/>
</dbReference>
<evidence type="ECO:0000313" key="2">
    <source>
        <dbReference type="EMBL" id="AHY47750.1"/>
    </source>
</evidence>
<dbReference type="Proteomes" id="UP001281130">
    <property type="component" value="Unassembled WGS sequence"/>
</dbReference>
<name>A0A023X6V5_RUBRA</name>
<sequence length="491" mass="54261">METTRVLEGLEPKEVLYFFEELSKRHRCSRYEKQASDWVASFSEERGLEYHQDDLDSIIVKKPGTPGYEDAPTVILHGHIDMVCKTDEGVEHDFSDGGVDLEVEGEFVKAKGTTLGADNGLGIAYMLALLDSDDIPHPPLECVMTVMEEMGKVGGDNIDVSLLSGKRMIDFNWIEEKQLLAGCSGDVSCKIHLDADWETPEDGLVPMKLDIKGLKGGHCEFDIHLERANSIVLLARILNDVLDEKDIRIAAVSGGVQNNVIPAESEATFLAKSEDVDDISRIVEKTGAEIKNEFAISDPDIDISVARSEAEVSKVFSKDAARTLTRFIALLPDGVQTQNLEVEGNWETSNNIGIMTMDEDGAEIITTITSAVTSRKHDVLKKIFLLAEMSGDGVKAEQMGLDAPEFPWNPDSEMLKIAKKSYRDVMGREPEVLVSVCSLELGMFTQRIPGLDTVGIGTELLDVHSPRERMNHESVARVWPVIKDVMKNLDK</sequence>
<evidence type="ECO:0000313" key="4">
    <source>
        <dbReference type="Proteomes" id="UP000025229"/>
    </source>
</evidence>
<dbReference type="EMBL" id="CP007514">
    <property type="protein sequence ID" value="AHY47750.1"/>
    <property type="molecule type" value="Genomic_DNA"/>
</dbReference>
<dbReference type="PANTHER" id="PTHR43501">
    <property type="entry name" value="CYTOSOL NON-SPECIFIC DIPEPTIDASE"/>
    <property type="match status" value="1"/>
</dbReference>
<dbReference type="HOGENOM" id="CLU_028526_0_0_11"/>
<keyword evidence="3" id="KW-0378">Hydrolase</keyword>
<dbReference type="PIRSF" id="PIRSF016599">
    <property type="entry name" value="Xaa-His_dipept"/>
    <property type="match status" value="1"/>
</dbReference>
<reference evidence="3" key="2">
    <citation type="submission" date="2023-11" db="EMBL/GenBank/DDBJ databases">
        <title>MicrobeMod: A computational toolkit for identifying prokaryotic methylation and restriction-modification with nanopore sequencing.</title>
        <authorList>
            <person name="Crits-Christoph A."/>
            <person name="Kang S.C."/>
            <person name="Lee H."/>
            <person name="Ostrov N."/>
        </authorList>
    </citation>
    <scope>NUCLEOTIDE SEQUENCE</scope>
    <source>
        <strain evidence="3">ATCC 51242</strain>
    </source>
</reference>
<dbReference type="GO" id="GO:0006508">
    <property type="term" value="P:proteolysis"/>
    <property type="evidence" value="ECO:0007669"/>
    <property type="project" value="InterPro"/>
</dbReference>
<dbReference type="GO" id="GO:0005829">
    <property type="term" value="C:cytosol"/>
    <property type="evidence" value="ECO:0007669"/>
    <property type="project" value="TreeGrafter"/>
</dbReference>
<keyword evidence="4" id="KW-1185">Reference proteome</keyword>
<dbReference type="STRING" id="42256.RradSPS_2467"/>
<dbReference type="RefSeq" id="WP_038683036.1">
    <property type="nucleotide sequence ID" value="NZ_CP007514.1"/>
</dbReference>
<dbReference type="AlphaFoldDB" id="A0A023X6V5"/>
<proteinExistence type="predicted"/>
<organism evidence="2 4">
    <name type="scientific">Rubrobacter radiotolerans</name>
    <name type="common">Arthrobacter radiotolerans</name>
    <dbReference type="NCBI Taxonomy" id="42256"/>
    <lineage>
        <taxon>Bacteria</taxon>
        <taxon>Bacillati</taxon>
        <taxon>Actinomycetota</taxon>
        <taxon>Rubrobacteria</taxon>
        <taxon>Rubrobacterales</taxon>
        <taxon>Rubrobacteraceae</taxon>
        <taxon>Rubrobacter</taxon>
    </lineage>
</organism>
<dbReference type="EC" id="3.4.13.20" evidence="3"/>
<dbReference type="Gene3D" id="3.40.630.10">
    <property type="entry name" value="Zn peptidases"/>
    <property type="match status" value="2"/>
</dbReference>
<dbReference type="Proteomes" id="UP000025229">
    <property type="component" value="Chromosome"/>
</dbReference>